<protein>
    <recommendedName>
        <fullName evidence="3">Tryptophan synthase beta chain-like PALP domain-containing protein</fullName>
    </recommendedName>
</protein>
<evidence type="ECO:0000313" key="1">
    <source>
        <dbReference type="EMBL" id="BCO28745.1"/>
    </source>
</evidence>
<keyword evidence="2" id="KW-1185">Reference proteome</keyword>
<evidence type="ECO:0008006" key="3">
    <source>
        <dbReference type="Google" id="ProtNLM"/>
    </source>
</evidence>
<dbReference type="Proteomes" id="UP000824366">
    <property type="component" value="Chromosome"/>
</dbReference>
<reference evidence="1 2" key="1">
    <citation type="journal article" date="2021" name="Microbiol. Spectr.">
        <title>A Single Bacterium Capable of Oxidation and Reduction of Iron at Circumneutral pH.</title>
        <authorList>
            <person name="Kato S."/>
            <person name="Ohkuma M."/>
        </authorList>
    </citation>
    <scope>NUCLEOTIDE SEQUENCE [LARGE SCALE GENOMIC DNA]</scope>
    <source>
        <strain evidence="1 2">MIZ03</strain>
    </source>
</reference>
<evidence type="ECO:0000313" key="2">
    <source>
        <dbReference type="Proteomes" id="UP000824366"/>
    </source>
</evidence>
<accession>A0ABM7MR20</accession>
<sequence length="62" mass="6880">MAYACYGTGSTLVGCFQFLKAHDKVSSLVVIMPELCRKQLIPALQPHASFVQRSLWYTCASL</sequence>
<name>A0ABM7MR20_9BURK</name>
<dbReference type="EMBL" id="AP024238">
    <property type="protein sequence ID" value="BCO28745.1"/>
    <property type="molecule type" value="Genomic_DNA"/>
</dbReference>
<proteinExistence type="predicted"/>
<gene>
    <name evidence="1" type="ORF">MIZ03_3655</name>
</gene>
<organism evidence="1 2">
    <name type="scientific">Rhodoferax lithotrophicus</name>
    <dbReference type="NCBI Taxonomy" id="2798804"/>
    <lineage>
        <taxon>Bacteria</taxon>
        <taxon>Pseudomonadati</taxon>
        <taxon>Pseudomonadota</taxon>
        <taxon>Betaproteobacteria</taxon>
        <taxon>Burkholderiales</taxon>
        <taxon>Comamonadaceae</taxon>
        <taxon>Rhodoferax</taxon>
    </lineage>
</organism>